<gene>
    <name evidence="1" type="ORF">E4L96_18900</name>
</gene>
<proteinExistence type="predicted"/>
<evidence type="ECO:0000313" key="1">
    <source>
        <dbReference type="EMBL" id="TFW13956.1"/>
    </source>
</evidence>
<comment type="caution">
    <text evidence="1">The sequence shown here is derived from an EMBL/GenBank/DDBJ whole genome shotgun (WGS) entry which is preliminary data.</text>
</comment>
<dbReference type="OrthoDB" id="8560701at2"/>
<name>A0A4Y9S1P0_9BURK</name>
<keyword evidence="2" id="KW-1185">Reference proteome</keyword>
<dbReference type="RefSeq" id="WP_135208768.1">
    <property type="nucleotide sequence ID" value="NZ_SPVF01000243.1"/>
</dbReference>
<dbReference type="EMBL" id="SPVF01000243">
    <property type="protein sequence ID" value="TFW13956.1"/>
    <property type="molecule type" value="Genomic_DNA"/>
</dbReference>
<reference evidence="1 2" key="1">
    <citation type="submission" date="2019-03" db="EMBL/GenBank/DDBJ databases">
        <title>Draft Genome Sequence of Massilia arenosa sp. nov., a Novel Massilia Species Isolated from a Sandy-loam Maize Soil.</title>
        <authorList>
            <person name="Raths R."/>
            <person name="Peta V."/>
            <person name="Bucking H."/>
        </authorList>
    </citation>
    <scope>NUCLEOTIDE SEQUENCE [LARGE SCALE GENOMIC DNA]</scope>
    <source>
        <strain evidence="1 2">MC02</strain>
    </source>
</reference>
<sequence length="266" mass="28020">MRRRIGQVLRLGVSASQLALVKGSRWGSSAELLDQCALDPAAPLEAIAPALHALLDSGDFSGWPVAVVVADDLARLWQVTPPANASRAADLEAAAALRFHSLYGDGPSNWAIAADWDPVRPFIAAALPRALTGMLEQAAVDKKMSIVQLVPHFVAAWNRWQGQVRAGSWFGVLHEGVLTAGVTQGRRVVAVRAFAVPAHADSMWLAGQLNREALLLGVEAPDALTLCGSVPSAWNRQDGPLACTVLGSHDSDRSPAERLALAGAAA</sequence>
<accession>A0A4Y9S1P0</accession>
<dbReference type="Proteomes" id="UP000298438">
    <property type="component" value="Unassembled WGS sequence"/>
</dbReference>
<evidence type="ECO:0000313" key="2">
    <source>
        <dbReference type="Proteomes" id="UP000298438"/>
    </source>
</evidence>
<protein>
    <submittedName>
        <fullName evidence="1">Uncharacterized protein</fullName>
    </submittedName>
</protein>
<organism evidence="1 2">
    <name type="scientific">Zemynaea arenosa</name>
    <dbReference type="NCBI Taxonomy" id="2561931"/>
    <lineage>
        <taxon>Bacteria</taxon>
        <taxon>Pseudomonadati</taxon>
        <taxon>Pseudomonadota</taxon>
        <taxon>Betaproteobacteria</taxon>
        <taxon>Burkholderiales</taxon>
        <taxon>Oxalobacteraceae</taxon>
        <taxon>Telluria group</taxon>
        <taxon>Zemynaea</taxon>
    </lineage>
</organism>
<dbReference type="AlphaFoldDB" id="A0A4Y9S1P0"/>